<proteinExistence type="predicted"/>
<evidence type="ECO:0000256" key="1">
    <source>
        <dbReference type="SAM" id="MobiDB-lite"/>
    </source>
</evidence>
<accession>A0AAE9ZSR0</accession>
<dbReference type="Proteomes" id="UP001218638">
    <property type="component" value="Chromosome"/>
</dbReference>
<dbReference type="EMBL" id="CP119075">
    <property type="protein sequence ID" value="WED63477.1"/>
    <property type="molecule type" value="Genomic_DNA"/>
</dbReference>
<sequence>MQIEARISKEWRRRMIFMGIMIWGSALWFASDGYLVWPAEAERYQTLVELTADQVPEGTKLTEKTPEVKRIWEAYAREHDLKTKVPKNRTAGDLAGQRGIAGFLTLIGLVFTTWFVLQHRRSVTVEGDVITGASGEKVGLDDIVEVDRRKWVDKGIAYGIYDANGKRRRLCLDDHKFIGCEAIILEAERRIKARTAATSPTDSAVADTPPDSSQT</sequence>
<gene>
    <name evidence="3" type="ORF">PXH66_14145</name>
</gene>
<name>A0AAE9ZSR0_9BACT</name>
<keyword evidence="2" id="KW-0472">Membrane</keyword>
<keyword evidence="2" id="KW-0812">Transmembrane</keyword>
<reference evidence="3" key="1">
    <citation type="submission" date="2023-03" db="EMBL/GenBank/DDBJ databases">
        <title>Lomoglobus Profundus gen. nov., sp. nov., a novel member of the phylum Verrucomicrobia, isolated from deep-marine sediment of South China Sea.</title>
        <authorList>
            <person name="Ahmad T."/>
            <person name="Ishaq S.E."/>
            <person name="Wang F."/>
        </authorList>
    </citation>
    <scope>NUCLEOTIDE SEQUENCE</scope>
    <source>
        <strain evidence="3">LMO-M01</strain>
    </source>
</reference>
<evidence type="ECO:0000256" key="2">
    <source>
        <dbReference type="SAM" id="Phobius"/>
    </source>
</evidence>
<feature type="region of interest" description="Disordered" evidence="1">
    <location>
        <begin position="195"/>
        <end position="215"/>
    </location>
</feature>
<protein>
    <submittedName>
        <fullName evidence="3">Uncharacterized protein</fullName>
    </submittedName>
</protein>
<keyword evidence="4" id="KW-1185">Reference proteome</keyword>
<dbReference type="RefSeq" id="WP_330932050.1">
    <property type="nucleotide sequence ID" value="NZ_CP119075.1"/>
</dbReference>
<feature type="transmembrane region" description="Helical" evidence="2">
    <location>
        <begin position="99"/>
        <end position="117"/>
    </location>
</feature>
<evidence type="ECO:0000313" key="3">
    <source>
        <dbReference type="EMBL" id="WED63477.1"/>
    </source>
</evidence>
<dbReference type="KEGG" id="slom:PXH66_14145"/>
<organism evidence="3 4">
    <name type="scientific">Synoicihabitans lomoniglobus</name>
    <dbReference type="NCBI Taxonomy" id="2909285"/>
    <lineage>
        <taxon>Bacteria</taxon>
        <taxon>Pseudomonadati</taxon>
        <taxon>Verrucomicrobiota</taxon>
        <taxon>Opitutia</taxon>
        <taxon>Opitutales</taxon>
        <taxon>Opitutaceae</taxon>
        <taxon>Synoicihabitans</taxon>
    </lineage>
</organism>
<keyword evidence="2" id="KW-1133">Transmembrane helix</keyword>
<dbReference type="AlphaFoldDB" id="A0AAE9ZSR0"/>
<feature type="transmembrane region" description="Helical" evidence="2">
    <location>
        <begin position="16"/>
        <end position="37"/>
    </location>
</feature>
<evidence type="ECO:0000313" key="4">
    <source>
        <dbReference type="Proteomes" id="UP001218638"/>
    </source>
</evidence>